<evidence type="ECO:0000313" key="9">
    <source>
        <dbReference type="EMBL" id="TWT95950.1"/>
    </source>
</evidence>
<dbReference type="InterPro" id="IPR036277">
    <property type="entry name" value="SMC_hinge_sf"/>
</dbReference>
<keyword evidence="5 6" id="KW-0238">DNA-binding</keyword>
<comment type="subunit">
    <text evidence="6">Homodimer.</text>
</comment>
<dbReference type="SMART" id="SM00968">
    <property type="entry name" value="SMC_hinge"/>
    <property type="match status" value="1"/>
</dbReference>
<evidence type="ECO:0000256" key="5">
    <source>
        <dbReference type="ARBA" id="ARBA00023125"/>
    </source>
</evidence>
<dbReference type="SUPFAM" id="SSF75553">
    <property type="entry name" value="Smc hinge domain"/>
    <property type="match status" value="1"/>
</dbReference>
<dbReference type="RefSeq" id="WP_146445750.1">
    <property type="nucleotide sequence ID" value="NZ_SJPR01000004.1"/>
</dbReference>
<comment type="similarity">
    <text evidence="6">Belongs to the SMC family.</text>
</comment>
<reference evidence="9 10" key="1">
    <citation type="submission" date="2019-02" db="EMBL/GenBank/DDBJ databases">
        <title>Deep-cultivation of Planctomycetes and their phenomic and genomic characterization uncovers novel biology.</title>
        <authorList>
            <person name="Wiegand S."/>
            <person name="Jogler M."/>
            <person name="Boedeker C."/>
            <person name="Pinto D."/>
            <person name="Vollmers J."/>
            <person name="Rivas-Marin E."/>
            <person name="Kohn T."/>
            <person name="Peeters S.H."/>
            <person name="Heuer A."/>
            <person name="Rast P."/>
            <person name="Oberbeckmann S."/>
            <person name="Bunk B."/>
            <person name="Jeske O."/>
            <person name="Meyerdierks A."/>
            <person name="Storesund J.E."/>
            <person name="Kallscheuer N."/>
            <person name="Luecker S."/>
            <person name="Lage O.M."/>
            <person name="Pohl T."/>
            <person name="Merkel B.J."/>
            <person name="Hornburger P."/>
            <person name="Mueller R.-W."/>
            <person name="Bruemmer F."/>
            <person name="Labrenz M."/>
            <person name="Spormann A.M."/>
            <person name="Op Den Camp H."/>
            <person name="Overmann J."/>
            <person name="Amann R."/>
            <person name="Jetten M.S.M."/>
            <person name="Mascher T."/>
            <person name="Medema M.H."/>
            <person name="Devos D.P."/>
            <person name="Kaster A.-K."/>
            <person name="Ovreas L."/>
            <person name="Rohde M."/>
            <person name="Galperin M.Y."/>
            <person name="Jogler C."/>
        </authorList>
    </citation>
    <scope>NUCLEOTIDE SEQUENCE [LARGE SCALE GENOMIC DNA]</scope>
    <source>
        <strain evidence="9 10">Pla108</strain>
    </source>
</reference>
<gene>
    <name evidence="9" type="primary">smc_4</name>
    <name evidence="6" type="synonym">smc</name>
    <name evidence="9" type="ORF">Pla108_30270</name>
</gene>
<dbReference type="GO" id="GO:0016887">
    <property type="term" value="F:ATP hydrolysis activity"/>
    <property type="evidence" value="ECO:0007669"/>
    <property type="project" value="InterPro"/>
</dbReference>
<dbReference type="Proteomes" id="UP000317421">
    <property type="component" value="Unassembled WGS sequence"/>
</dbReference>
<name>A0A5C6A986_9BACT</name>
<evidence type="ECO:0000256" key="7">
    <source>
        <dbReference type="SAM" id="MobiDB-lite"/>
    </source>
</evidence>
<comment type="caution">
    <text evidence="9">The sequence shown here is derived from an EMBL/GenBank/DDBJ whole genome shotgun (WGS) entry which is preliminary data.</text>
</comment>
<feature type="binding site" evidence="6">
    <location>
        <begin position="31"/>
        <end position="38"/>
    </location>
    <ligand>
        <name>ATP</name>
        <dbReference type="ChEBI" id="CHEBI:30616"/>
    </ligand>
</feature>
<keyword evidence="10" id="KW-1185">Reference proteome</keyword>
<proteinExistence type="inferred from homology"/>
<dbReference type="Pfam" id="PF06470">
    <property type="entry name" value="SMC_hinge"/>
    <property type="match status" value="1"/>
</dbReference>
<evidence type="ECO:0000256" key="1">
    <source>
        <dbReference type="ARBA" id="ARBA00022490"/>
    </source>
</evidence>
<comment type="domain">
    <text evidence="6">Contains large globular domains required for ATP hydrolysis at each terminus and a third globular domain forming a flexible hinge near the middle of the molecule. These domains are separated by coiled-coil structures.</text>
</comment>
<evidence type="ECO:0000256" key="3">
    <source>
        <dbReference type="ARBA" id="ARBA00022840"/>
    </source>
</evidence>
<dbReference type="GO" id="GO:0005737">
    <property type="term" value="C:cytoplasm"/>
    <property type="evidence" value="ECO:0007669"/>
    <property type="project" value="UniProtKB-SubCell"/>
</dbReference>
<evidence type="ECO:0000256" key="6">
    <source>
        <dbReference type="HAMAP-Rule" id="MF_01894"/>
    </source>
</evidence>
<comment type="function">
    <text evidence="6">Required for chromosome condensation and partitioning.</text>
</comment>
<dbReference type="GO" id="GO:0005524">
    <property type="term" value="F:ATP binding"/>
    <property type="evidence" value="ECO:0007669"/>
    <property type="project" value="UniProtKB-UniRule"/>
</dbReference>
<feature type="coiled-coil region" evidence="6">
    <location>
        <begin position="975"/>
        <end position="1040"/>
    </location>
</feature>
<feature type="coiled-coil region" evidence="6">
    <location>
        <begin position="741"/>
        <end position="824"/>
    </location>
</feature>
<dbReference type="PANTHER" id="PTHR43977">
    <property type="entry name" value="STRUCTURAL MAINTENANCE OF CHROMOSOMES PROTEIN 3"/>
    <property type="match status" value="1"/>
</dbReference>
<keyword evidence="3 6" id="KW-0067">ATP-binding</keyword>
<dbReference type="InterPro" id="IPR027417">
    <property type="entry name" value="P-loop_NTPase"/>
</dbReference>
<dbReference type="GO" id="GO:0006260">
    <property type="term" value="P:DNA replication"/>
    <property type="evidence" value="ECO:0007669"/>
    <property type="project" value="UniProtKB-UniRule"/>
</dbReference>
<feature type="region of interest" description="Disordered" evidence="7">
    <location>
        <begin position="421"/>
        <end position="440"/>
    </location>
</feature>
<comment type="subcellular location">
    <subcellularLocation>
        <location evidence="6">Cytoplasm</location>
    </subcellularLocation>
</comment>
<keyword evidence="4 6" id="KW-0175">Coiled coil</keyword>
<protein>
    <recommendedName>
        <fullName evidence="6">Chromosome partition protein Smc</fullName>
    </recommendedName>
</protein>
<dbReference type="OrthoDB" id="9808768at2"/>
<dbReference type="InterPro" id="IPR011890">
    <property type="entry name" value="SMC_prok"/>
</dbReference>
<dbReference type="Gene3D" id="3.30.70.1620">
    <property type="match status" value="1"/>
</dbReference>
<dbReference type="GO" id="GO:0007059">
    <property type="term" value="P:chromosome segregation"/>
    <property type="evidence" value="ECO:0007669"/>
    <property type="project" value="UniProtKB-UniRule"/>
</dbReference>
<dbReference type="HAMAP" id="MF_01894">
    <property type="entry name" value="Smc_prok"/>
    <property type="match status" value="1"/>
</dbReference>
<dbReference type="PIRSF" id="PIRSF005719">
    <property type="entry name" value="SMC"/>
    <property type="match status" value="1"/>
</dbReference>
<dbReference type="Gene3D" id="3.40.50.300">
    <property type="entry name" value="P-loop containing nucleotide triphosphate hydrolases"/>
    <property type="match status" value="2"/>
</dbReference>
<feature type="coiled-coil region" evidence="6">
    <location>
        <begin position="172"/>
        <end position="318"/>
    </location>
</feature>
<organism evidence="9 10">
    <name type="scientific">Botrimarina colliarenosi</name>
    <dbReference type="NCBI Taxonomy" id="2528001"/>
    <lineage>
        <taxon>Bacteria</taxon>
        <taxon>Pseudomonadati</taxon>
        <taxon>Planctomycetota</taxon>
        <taxon>Planctomycetia</taxon>
        <taxon>Pirellulales</taxon>
        <taxon>Lacipirellulaceae</taxon>
        <taxon>Botrimarina</taxon>
    </lineage>
</organism>
<dbReference type="EMBL" id="SJPR01000004">
    <property type="protein sequence ID" value="TWT95950.1"/>
    <property type="molecule type" value="Genomic_DNA"/>
</dbReference>
<evidence type="ECO:0000313" key="10">
    <source>
        <dbReference type="Proteomes" id="UP000317421"/>
    </source>
</evidence>
<evidence type="ECO:0000259" key="8">
    <source>
        <dbReference type="SMART" id="SM00968"/>
    </source>
</evidence>
<dbReference type="GO" id="GO:0007062">
    <property type="term" value="P:sister chromatid cohesion"/>
    <property type="evidence" value="ECO:0007669"/>
    <property type="project" value="InterPro"/>
</dbReference>
<dbReference type="InterPro" id="IPR003395">
    <property type="entry name" value="RecF/RecN/SMC_N"/>
</dbReference>
<dbReference type="Pfam" id="PF02463">
    <property type="entry name" value="SMC_N"/>
    <property type="match status" value="1"/>
</dbReference>
<dbReference type="NCBIfam" id="TIGR02168">
    <property type="entry name" value="SMC_prok_B"/>
    <property type="match status" value="1"/>
</dbReference>
<dbReference type="InterPro" id="IPR010935">
    <property type="entry name" value="SMC_hinge"/>
</dbReference>
<feature type="domain" description="SMC hinge" evidence="8">
    <location>
        <begin position="525"/>
        <end position="644"/>
    </location>
</feature>
<sequence length="1218" mass="133316">MLKSLELVGFKSFAERTRLEFPAGVTVVVGPNGSGKSNVVDAVKWVLGSQSPRSLRGAEMTDVIFNGSESRGPLNSAEVTLAFDNRPAESGGRRLFDLDEEEIRLTRRVHRSGEGEYLVNGRTCRLKDFRELLAGTGVGADSYSIIEQGRVDAALRASPLERRLLLEEAAGISRFRLKKREAAKRLDRVEQNLLRLSDIVDEVEGRLRRVRSQAGKARRYREASLRLKEARTELAASEWRQLADERRRLDAERNSLAEQAEAAQAEITEQEDRLARLQGDVAGDDRAERTLAESRKRLGRHERELAVAHSELGRLEQRLVETRGAWLTARRDLREAAAENPTRAAIAAAEATAAEYAASLREAEQRVVTATQRLQEATRRHADEQHSRDRVSAVLRRAEDRLASLGRRRDALQTTLQELESQHATTHELASETTGELEQAVAERDRCADQLLELDSAIAESHRKLAELRRGIGERQRAAAAARERLVGLRHRYETLVEEQRRLERLNTDVVGLVQRAAAAGQAAPQVYGLVADLIHVEEDFVAMVEAALGAQAEHVVVDSRRSLLESLGPGRSVETLTTRAGFLAIDGAPAATAIDQIELKGEQGVLGRASDFIEVEPRYAPLVRRLFAKTWFVDTLATAARLSESVGRGLTFVTLDAETLGADQSVVCGPNDASMRVLTRREDGAALEQQIAEAEAAAKSAAADIAADEQQIDATEAVVVQRQAAANELRGRLAASAQHAAALDERRRQAAAAAQRAQEQRVVRRAEADGVELRLAALRQRTQNLQARREEVARPTADSAAAIRDAEAEAAAQRARVKELAAAAARHAELLASLRVEARRSGGGDAGLAETAERLAGEFAALQQERLTAELAALTATGRLSFETLAADEASRELAQTRAARRASERIRMEVATSVAQTRAEADSLTRRAGEVELRRQRIDIESKSLAQRIRDDYGVDVATLAAGDATTLGQSERQALRDEIDSLRQEVQSVGAVNLESLEELDELENRFAQLSGQYQDLSQAKQSLARLTARINTDSRELFQATYETVREHFRELFARLFGGGEADLLMVEPTGAAEGDDPLEGGVEIVACPPGKELRSLSLLSGGEKTMTCVALLLALFRSRPSPFCLLDEVDAALDEANVGRFSGVLKDFLGSTQFVVISHSKRTMSGADTIYGITMQESGVSKQLSVRFEDVSEDGTISLRRQNAETPALRRAA</sequence>
<feature type="coiled-coil region" evidence="6">
    <location>
        <begin position="479"/>
        <end position="516"/>
    </location>
</feature>
<dbReference type="GO" id="GO:0003677">
    <property type="term" value="F:DNA binding"/>
    <property type="evidence" value="ECO:0007669"/>
    <property type="project" value="UniProtKB-UniRule"/>
</dbReference>
<dbReference type="SUPFAM" id="SSF52540">
    <property type="entry name" value="P-loop containing nucleoside triphosphate hydrolases"/>
    <property type="match status" value="1"/>
</dbReference>
<evidence type="ECO:0000256" key="2">
    <source>
        <dbReference type="ARBA" id="ARBA00022741"/>
    </source>
</evidence>
<evidence type="ECO:0000256" key="4">
    <source>
        <dbReference type="ARBA" id="ARBA00023054"/>
    </source>
</evidence>
<dbReference type="GO" id="GO:0005694">
    <property type="term" value="C:chromosome"/>
    <property type="evidence" value="ECO:0007669"/>
    <property type="project" value="InterPro"/>
</dbReference>
<accession>A0A5C6A986</accession>
<keyword evidence="2 6" id="KW-0547">Nucleotide-binding</keyword>
<dbReference type="GO" id="GO:0030261">
    <property type="term" value="P:chromosome condensation"/>
    <property type="evidence" value="ECO:0007669"/>
    <property type="project" value="InterPro"/>
</dbReference>
<feature type="coiled-coil region" evidence="6">
    <location>
        <begin position="685"/>
        <end position="712"/>
    </location>
</feature>
<dbReference type="AlphaFoldDB" id="A0A5C6A986"/>
<dbReference type="Gene3D" id="1.20.1060.20">
    <property type="match status" value="1"/>
</dbReference>
<dbReference type="InterPro" id="IPR024704">
    <property type="entry name" value="SMC"/>
</dbReference>
<keyword evidence="1 6" id="KW-0963">Cytoplasm</keyword>